<dbReference type="PANTHER" id="PTHR43132">
    <property type="entry name" value="ARSENICAL RESISTANCE OPERON REPRESSOR ARSR-RELATED"/>
    <property type="match status" value="1"/>
</dbReference>
<accession>A0A4P6ZLL9</accession>
<protein>
    <submittedName>
        <fullName evidence="5">ArsR family transcriptional regulator</fullName>
    </submittedName>
</protein>
<dbReference type="KEGG" id="lji:ELX58_05470"/>
<keyword evidence="1" id="KW-0805">Transcription regulation</keyword>
<dbReference type="AlphaFoldDB" id="A0A4P6ZLL9"/>
<evidence type="ECO:0000313" key="5">
    <source>
        <dbReference type="EMBL" id="QBP18588.1"/>
    </source>
</evidence>
<evidence type="ECO:0000256" key="2">
    <source>
        <dbReference type="ARBA" id="ARBA00023125"/>
    </source>
</evidence>
<reference evidence="6" key="1">
    <citation type="submission" date="2018-12" db="EMBL/GenBank/DDBJ databases">
        <title>A new species of lactobacillus.</title>
        <authorList>
            <person name="Jian Y."/>
            <person name="Xin L."/>
            <person name="Hong Z.J."/>
            <person name="Ming L.Z."/>
            <person name="Hong X.Z."/>
        </authorList>
    </citation>
    <scope>NUCLEOTIDE SEQUENCE [LARGE SCALE GENOMIC DNA]</scope>
    <source>
        <strain evidence="6">HSLZ-75</strain>
    </source>
</reference>
<dbReference type="CDD" id="cd00090">
    <property type="entry name" value="HTH_ARSR"/>
    <property type="match status" value="1"/>
</dbReference>
<keyword evidence="2" id="KW-0238">DNA-binding</keyword>
<feature type="domain" description="HTH arsR-type" evidence="4">
    <location>
        <begin position="7"/>
        <end position="101"/>
    </location>
</feature>
<keyword evidence="3" id="KW-0804">Transcription</keyword>
<dbReference type="InterPro" id="IPR036390">
    <property type="entry name" value="WH_DNA-bd_sf"/>
</dbReference>
<sequence length="108" mass="12417">MKKPALIGKKHLEEAHKIFLLLSNPNRLQVLNVLEQRAMNVNQLSKLLGIEQSSLSHQLAKLKKYQLVDVFPVKKSRYYKLDDPHIMDIVSETISHADHVMRGKPHGE</sequence>
<dbReference type="EMBL" id="CP034726">
    <property type="protein sequence ID" value="QBP18588.1"/>
    <property type="molecule type" value="Genomic_DNA"/>
</dbReference>
<dbReference type="Pfam" id="PF01022">
    <property type="entry name" value="HTH_5"/>
    <property type="match status" value="1"/>
</dbReference>
<name>A0A4P6ZLL9_9LACO</name>
<dbReference type="InterPro" id="IPR051011">
    <property type="entry name" value="Metal_resp_trans_reg"/>
</dbReference>
<dbReference type="GO" id="GO:0003677">
    <property type="term" value="F:DNA binding"/>
    <property type="evidence" value="ECO:0007669"/>
    <property type="project" value="UniProtKB-KW"/>
</dbReference>
<proteinExistence type="predicted"/>
<dbReference type="PANTHER" id="PTHR43132:SF6">
    <property type="entry name" value="HTH-TYPE TRANSCRIPTIONAL REPRESSOR CZRA"/>
    <property type="match status" value="1"/>
</dbReference>
<dbReference type="Gene3D" id="1.10.10.10">
    <property type="entry name" value="Winged helix-like DNA-binding domain superfamily/Winged helix DNA-binding domain"/>
    <property type="match status" value="1"/>
</dbReference>
<organism evidence="5 6">
    <name type="scientific">Acetilactobacillus jinshanensis</name>
    <dbReference type="NCBI Taxonomy" id="1720083"/>
    <lineage>
        <taxon>Bacteria</taxon>
        <taxon>Bacillati</taxon>
        <taxon>Bacillota</taxon>
        <taxon>Bacilli</taxon>
        <taxon>Lactobacillales</taxon>
        <taxon>Lactobacillaceae</taxon>
        <taxon>Acetilactobacillus</taxon>
    </lineage>
</organism>
<dbReference type="NCBIfam" id="NF033788">
    <property type="entry name" value="HTH_metalloreg"/>
    <property type="match status" value="1"/>
</dbReference>
<dbReference type="OrthoDB" id="9794330at2"/>
<dbReference type="PROSITE" id="PS50987">
    <property type="entry name" value="HTH_ARSR_2"/>
    <property type="match status" value="1"/>
</dbReference>
<dbReference type="InterPro" id="IPR036388">
    <property type="entry name" value="WH-like_DNA-bd_sf"/>
</dbReference>
<dbReference type="GO" id="GO:0003700">
    <property type="term" value="F:DNA-binding transcription factor activity"/>
    <property type="evidence" value="ECO:0007669"/>
    <property type="project" value="InterPro"/>
</dbReference>
<dbReference type="InterPro" id="IPR001845">
    <property type="entry name" value="HTH_ArsR_DNA-bd_dom"/>
</dbReference>
<dbReference type="SUPFAM" id="SSF46785">
    <property type="entry name" value="Winged helix' DNA-binding domain"/>
    <property type="match status" value="1"/>
</dbReference>
<dbReference type="InterPro" id="IPR011991">
    <property type="entry name" value="ArsR-like_HTH"/>
</dbReference>
<keyword evidence="6" id="KW-1185">Reference proteome</keyword>
<dbReference type="SMART" id="SM00418">
    <property type="entry name" value="HTH_ARSR"/>
    <property type="match status" value="1"/>
</dbReference>
<evidence type="ECO:0000313" key="6">
    <source>
        <dbReference type="Proteomes" id="UP000294321"/>
    </source>
</evidence>
<gene>
    <name evidence="5" type="ORF">ELX58_05470</name>
</gene>
<evidence type="ECO:0000256" key="1">
    <source>
        <dbReference type="ARBA" id="ARBA00023015"/>
    </source>
</evidence>
<evidence type="ECO:0000259" key="4">
    <source>
        <dbReference type="PROSITE" id="PS50987"/>
    </source>
</evidence>
<dbReference type="Proteomes" id="UP000294321">
    <property type="component" value="Chromosome"/>
</dbReference>
<dbReference type="RefSeq" id="WP_133442147.1">
    <property type="nucleotide sequence ID" value="NZ_CP034726.1"/>
</dbReference>
<evidence type="ECO:0000256" key="3">
    <source>
        <dbReference type="ARBA" id="ARBA00023163"/>
    </source>
</evidence>